<gene>
    <name evidence="1" type="ORF">RRH01S_01_05390</name>
</gene>
<dbReference type="EMBL" id="BAYX01000001">
    <property type="protein sequence ID" value="GAJ91068.1"/>
    <property type="molecule type" value="Genomic_DNA"/>
</dbReference>
<sequence length="190" mass="21256">MYANGISMSLTELDTLFGPATPPPYVGPGEETFSPRTLACLDAQSAKLIKDLFATATEGLGLTRLTHECCIVLWLLDENGEIWFALEEVTYTDELGQRYHHPISRSIPFDPAIEFLRLGHPSLIAGERRARIGGEIVYDESFGTNGWIISNKSGRYGSKNRPQKREHLEAAARVWEKFGITMDIHYLGVE</sequence>
<dbReference type="Proteomes" id="UP000026941">
    <property type="component" value="Unassembled WGS sequence"/>
</dbReference>
<accession>A0AA87PVS7</accession>
<dbReference type="AlphaFoldDB" id="A0AA87PVS7"/>
<evidence type="ECO:0000313" key="1">
    <source>
        <dbReference type="EMBL" id="GAJ91068.1"/>
    </source>
</evidence>
<organism evidence="1 2">
    <name type="scientific">Rhizobium rhizogenes NBRC 13257</name>
    <dbReference type="NCBI Taxonomy" id="1220581"/>
    <lineage>
        <taxon>Bacteria</taxon>
        <taxon>Pseudomonadati</taxon>
        <taxon>Pseudomonadota</taxon>
        <taxon>Alphaproteobacteria</taxon>
        <taxon>Hyphomicrobiales</taxon>
        <taxon>Rhizobiaceae</taxon>
        <taxon>Rhizobium/Agrobacterium group</taxon>
        <taxon>Rhizobium</taxon>
    </lineage>
</organism>
<evidence type="ECO:0000313" key="2">
    <source>
        <dbReference type="Proteomes" id="UP000026941"/>
    </source>
</evidence>
<proteinExistence type="predicted"/>
<comment type="caution">
    <text evidence="1">The sequence shown here is derived from an EMBL/GenBank/DDBJ whole genome shotgun (WGS) entry which is preliminary data.</text>
</comment>
<protein>
    <submittedName>
        <fullName evidence="1">Uncharacterized protein</fullName>
    </submittedName>
</protein>
<reference evidence="1 2" key="1">
    <citation type="submission" date="2014-05" db="EMBL/GenBank/DDBJ databases">
        <title>Whole genome shotgun sequence of Rhizobium rhizogenes NBRC 13257.</title>
        <authorList>
            <person name="Katano-Makiyama Y."/>
            <person name="Hosoyama A."/>
            <person name="Hashimoto M."/>
            <person name="Hosoyama Y."/>
            <person name="Noguchi M."/>
            <person name="Tsuchikane K."/>
            <person name="Kimura A."/>
            <person name="Ohji S."/>
            <person name="Ichikawa N."/>
            <person name="Yamazoe A."/>
            <person name="Fujita N."/>
        </authorList>
    </citation>
    <scope>NUCLEOTIDE SEQUENCE [LARGE SCALE GENOMIC DNA]</scope>
    <source>
        <strain evidence="1 2">NBRC 13257</strain>
    </source>
</reference>
<name>A0AA87PVS7_RHIRH</name>